<name>A0A7W0HMB4_9BACT</name>
<evidence type="ECO:0000313" key="1">
    <source>
        <dbReference type="EMBL" id="MBA2883190.1"/>
    </source>
</evidence>
<proteinExistence type="predicted"/>
<sequence>MKKAYPGKDFRIISRHSAGNLHVSLTGDFTGRCAWELFKTIRQNSANCKRIFVDTERLQKIIPAGVSLFKHHMGVTPMRRDWLYFKGDNGFKIAPDGARVLIKKRNTKRSGGKHEKSADYLRYDNR</sequence>
<dbReference type="AlphaFoldDB" id="A0A7W0HMB4"/>
<reference evidence="1 2" key="1">
    <citation type="submission" date="2020-07" db="EMBL/GenBank/DDBJ databases">
        <title>Genomic Encyclopedia of Type Strains, Phase IV (KMG-IV): sequencing the most valuable type-strain genomes for metagenomic binning, comparative biology and taxonomic classification.</title>
        <authorList>
            <person name="Goeker M."/>
        </authorList>
    </citation>
    <scope>NUCLEOTIDE SEQUENCE [LARGE SCALE GENOMIC DNA]</scope>
    <source>
        <strain evidence="1 2">DSM 17721</strain>
    </source>
</reference>
<gene>
    <name evidence="1" type="ORF">HNR65_003552</name>
</gene>
<dbReference type="Proteomes" id="UP000525298">
    <property type="component" value="Unassembled WGS sequence"/>
</dbReference>
<evidence type="ECO:0000313" key="2">
    <source>
        <dbReference type="Proteomes" id="UP000525298"/>
    </source>
</evidence>
<keyword evidence="2" id="KW-1185">Reference proteome</keyword>
<comment type="caution">
    <text evidence="1">The sequence shown here is derived from an EMBL/GenBank/DDBJ whole genome shotgun (WGS) entry which is preliminary data.</text>
</comment>
<organism evidence="1 2">
    <name type="scientific">Desulfosalsimonas propionicica</name>
    <dbReference type="NCBI Taxonomy" id="332175"/>
    <lineage>
        <taxon>Bacteria</taxon>
        <taxon>Pseudomonadati</taxon>
        <taxon>Thermodesulfobacteriota</taxon>
        <taxon>Desulfobacteria</taxon>
        <taxon>Desulfobacterales</taxon>
        <taxon>Desulfosalsimonadaceae</taxon>
        <taxon>Desulfosalsimonas</taxon>
    </lineage>
</organism>
<dbReference type="EMBL" id="JACDUS010000019">
    <property type="protein sequence ID" value="MBA2883190.1"/>
    <property type="molecule type" value="Genomic_DNA"/>
</dbReference>
<accession>A0A7W0HMB4</accession>
<protein>
    <submittedName>
        <fullName evidence="1">Uncharacterized protein</fullName>
    </submittedName>
</protein>